<dbReference type="GO" id="GO:0005506">
    <property type="term" value="F:iron ion binding"/>
    <property type="evidence" value="ECO:0007669"/>
    <property type="project" value="InterPro"/>
</dbReference>
<feature type="transmembrane region" description="Helical" evidence="10">
    <location>
        <begin position="6"/>
        <end position="30"/>
    </location>
</feature>
<keyword evidence="10" id="KW-0812">Transmembrane</keyword>
<reference evidence="11 12" key="1">
    <citation type="submission" date="2021-09" db="EMBL/GenBank/DDBJ databases">
        <title>Genomic insights and catalytic innovation underlie evolution of tropane alkaloids biosynthesis.</title>
        <authorList>
            <person name="Wang Y.-J."/>
            <person name="Tian T."/>
            <person name="Huang J.-P."/>
            <person name="Huang S.-X."/>
        </authorList>
    </citation>
    <scope>NUCLEOTIDE SEQUENCE [LARGE SCALE GENOMIC DNA]</scope>
    <source>
        <strain evidence="11">KIB-2018</strain>
        <tissue evidence="11">Leaf</tissue>
    </source>
</reference>
<dbReference type="CDD" id="cd11072">
    <property type="entry name" value="CYP71-like"/>
    <property type="match status" value="1"/>
</dbReference>
<accession>A0AAV8S7A7</accession>
<dbReference type="SUPFAM" id="SSF48264">
    <property type="entry name" value="Cytochrome P450"/>
    <property type="match status" value="1"/>
</dbReference>
<proteinExistence type="inferred from homology"/>
<evidence type="ECO:0000256" key="7">
    <source>
        <dbReference type="ARBA" id="ARBA00023033"/>
    </source>
</evidence>
<dbReference type="PROSITE" id="PS00086">
    <property type="entry name" value="CYTOCHROME_P450"/>
    <property type="match status" value="1"/>
</dbReference>
<keyword evidence="6 8" id="KW-0408">Iron</keyword>
<evidence type="ECO:0000256" key="6">
    <source>
        <dbReference type="ARBA" id="ARBA00023004"/>
    </source>
</evidence>
<dbReference type="Proteomes" id="UP001159364">
    <property type="component" value="Unassembled WGS sequence"/>
</dbReference>
<evidence type="ECO:0000256" key="5">
    <source>
        <dbReference type="ARBA" id="ARBA00023002"/>
    </source>
</evidence>
<name>A0AAV8S7A7_9ROSI</name>
<evidence type="ECO:0000256" key="9">
    <source>
        <dbReference type="RuleBase" id="RU000461"/>
    </source>
</evidence>
<comment type="cofactor">
    <cofactor evidence="1 8">
        <name>heme</name>
        <dbReference type="ChEBI" id="CHEBI:30413"/>
    </cofactor>
</comment>
<dbReference type="PANTHER" id="PTHR47955">
    <property type="entry name" value="CYTOCHROME P450 FAMILY 71 PROTEIN"/>
    <property type="match status" value="1"/>
</dbReference>
<keyword evidence="4 8" id="KW-0479">Metal-binding</keyword>
<dbReference type="PRINTS" id="PR00463">
    <property type="entry name" value="EP450I"/>
</dbReference>
<dbReference type="Gene3D" id="1.10.630.10">
    <property type="entry name" value="Cytochrome P450"/>
    <property type="match status" value="1"/>
</dbReference>
<keyword evidence="5 9" id="KW-0560">Oxidoreductase</keyword>
<evidence type="ECO:0000313" key="11">
    <source>
        <dbReference type="EMBL" id="KAJ8748044.1"/>
    </source>
</evidence>
<dbReference type="AlphaFoldDB" id="A0AAV8S7A7"/>
<comment type="caution">
    <text evidence="11">The sequence shown here is derived from an EMBL/GenBank/DDBJ whole genome shotgun (WGS) entry which is preliminary data.</text>
</comment>
<dbReference type="InterPro" id="IPR002401">
    <property type="entry name" value="Cyt_P450_E_grp-I"/>
</dbReference>
<dbReference type="GO" id="GO:0004497">
    <property type="term" value="F:monooxygenase activity"/>
    <property type="evidence" value="ECO:0007669"/>
    <property type="project" value="UniProtKB-KW"/>
</dbReference>
<evidence type="ECO:0000256" key="1">
    <source>
        <dbReference type="ARBA" id="ARBA00001971"/>
    </source>
</evidence>
<dbReference type="PRINTS" id="PR00385">
    <property type="entry name" value="P450"/>
</dbReference>
<keyword evidence="7 9" id="KW-0503">Monooxygenase</keyword>
<keyword evidence="3 8" id="KW-0349">Heme</keyword>
<evidence type="ECO:0000256" key="4">
    <source>
        <dbReference type="ARBA" id="ARBA00022723"/>
    </source>
</evidence>
<dbReference type="GO" id="GO:0020037">
    <property type="term" value="F:heme binding"/>
    <property type="evidence" value="ECO:0007669"/>
    <property type="project" value="InterPro"/>
</dbReference>
<gene>
    <name evidence="11" type="ORF">K2173_001002</name>
</gene>
<sequence>MALLQWLNQSLTIFFLLTSVLLAIMLKFVLQNRFRKTKLNLPPSPPMLPIIGHLHQLSEMPHISLHRLAGKHGPIMFLRLGEIPTLVLSSARLAKEALKTHDIAFASRPQLVAAKTLMYGCTDMGFAPYGAYWRTLRKICILELLSAKRVESFNFIREEVARLVNRVAKPYPGIVNLSKLLEQYINDVVCRTVHLARIFQKQENMKGMGFNLGDYFPSIGFVQNLTSMKSELQRTFRRFDQFFDEVISEHLNYATKKEEHKDMVDTLLDLQKSESAEIPLNMNNIKAVLLDMFAGGTDTTFITFDWAMTELIMSPNVMRKAQAEVRAVVGGKKKVEERDLEHLHFMRAVIKETFRLHPAGPFIMPRESIENVVIDGYNIPAKTRIYINVWAIGRDPKIWENPETFEPERFVGSSIDFRGQSFELLPFGSGRRGCPGIIFGTTILELGLAQLLHSFDWDLPPGVKPEDIDNTEYFGLSVGRKVPLHAIAKPRFNPC</sequence>
<dbReference type="InterPro" id="IPR036396">
    <property type="entry name" value="Cyt_P450_sf"/>
</dbReference>
<organism evidence="11 12">
    <name type="scientific">Erythroxylum novogranatense</name>
    <dbReference type="NCBI Taxonomy" id="1862640"/>
    <lineage>
        <taxon>Eukaryota</taxon>
        <taxon>Viridiplantae</taxon>
        <taxon>Streptophyta</taxon>
        <taxon>Embryophyta</taxon>
        <taxon>Tracheophyta</taxon>
        <taxon>Spermatophyta</taxon>
        <taxon>Magnoliopsida</taxon>
        <taxon>eudicotyledons</taxon>
        <taxon>Gunneridae</taxon>
        <taxon>Pentapetalae</taxon>
        <taxon>rosids</taxon>
        <taxon>fabids</taxon>
        <taxon>Malpighiales</taxon>
        <taxon>Erythroxylaceae</taxon>
        <taxon>Erythroxylum</taxon>
    </lineage>
</organism>
<keyword evidence="12" id="KW-1185">Reference proteome</keyword>
<feature type="binding site" description="axial binding residue" evidence="8">
    <location>
        <position position="434"/>
    </location>
    <ligand>
        <name>heme</name>
        <dbReference type="ChEBI" id="CHEBI:30413"/>
    </ligand>
    <ligandPart>
        <name>Fe</name>
        <dbReference type="ChEBI" id="CHEBI:18248"/>
    </ligandPart>
</feature>
<dbReference type="PANTHER" id="PTHR47955:SF19">
    <property type="entry name" value="CYTOCHROME P450 71A9-LIKE ISOFORM X1"/>
    <property type="match status" value="1"/>
</dbReference>
<evidence type="ECO:0000256" key="3">
    <source>
        <dbReference type="ARBA" id="ARBA00022617"/>
    </source>
</evidence>
<protein>
    <recommendedName>
        <fullName evidence="13">Cytochrome P450</fullName>
    </recommendedName>
</protein>
<dbReference type="Pfam" id="PF00067">
    <property type="entry name" value="p450"/>
    <property type="match status" value="1"/>
</dbReference>
<dbReference type="InterPro" id="IPR001128">
    <property type="entry name" value="Cyt_P450"/>
</dbReference>
<keyword evidence="10" id="KW-1133">Transmembrane helix</keyword>
<dbReference type="InterPro" id="IPR017972">
    <property type="entry name" value="Cyt_P450_CS"/>
</dbReference>
<comment type="similarity">
    <text evidence="2 9">Belongs to the cytochrome P450 family.</text>
</comment>
<dbReference type="FunFam" id="1.10.630.10:FF:000043">
    <property type="entry name" value="Cytochrome P450 99A2"/>
    <property type="match status" value="1"/>
</dbReference>
<dbReference type="GO" id="GO:0016705">
    <property type="term" value="F:oxidoreductase activity, acting on paired donors, with incorporation or reduction of molecular oxygen"/>
    <property type="evidence" value="ECO:0007669"/>
    <property type="project" value="InterPro"/>
</dbReference>
<evidence type="ECO:0000256" key="10">
    <source>
        <dbReference type="SAM" id="Phobius"/>
    </source>
</evidence>
<evidence type="ECO:0008006" key="13">
    <source>
        <dbReference type="Google" id="ProtNLM"/>
    </source>
</evidence>
<dbReference type="EMBL" id="JAIWQS010000034">
    <property type="protein sequence ID" value="KAJ8748044.1"/>
    <property type="molecule type" value="Genomic_DNA"/>
</dbReference>
<evidence type="ECO:0000256" key="2">
    <source>
        <dbReference type="ARBA" id="ARBA00010617"/>
    </source>
</evidence>
<evidence type="ECO:0000313" key="12">
    <source>
        <dbReference type="Proteomes" id="UP001159364"/>
    </source>
</evidence>
<keyword evidence="10" id="KW-0472">Membrane</keyword>
<evidence type="ECO:0000256" key="8">
    <source>
        <dbReference type="PIRSR" id="PIRSR602401-1"/>
    </source>
</evidence>